<dbReference type="InterPro" id="IPR012373">
    <property type="entry name" value="Ferrdict_sens_TM"/>
</dbReference>
<feature type="transmembrane region" description="Helical" evidence="1">
    <location>
        <begin position="96"/>
        <end position="115"/>
    </location>
</feature>
<dbReference type="EMBL" id="WKJH01000024">
    <property type="protein sequence ID" value="MRX65363.1"/>
    <property type="molecule type" value="Genomic_DNA"/>
</dbReference>
<dbReference type="GO" id="GO:0016989">
    <property type="term" value="F:sigma factor antagonist activity"/>
    <property type="evidence" value="ECO:0007669"/>
    <property type="project" value="TreeGrafter"/>
</dbReference>
<feature type="domain" description="FecR protein" evidence="2">
    <location>
        <begin position="192"/>
        <end position="281"/>
    </location>
</feature>
<evidence type="ECO:0000313" key="5">
    <source>
        <dbReference type="Proteomes" id="UP000443153"/>
    </source>
</evidence>
<dbReference type="InterPro" id="IPR006860">
    <property type="entry name" value="FecR"/>
</dbReference>
<dbReference type="PANTHER" id="PTHR30273">
    <property type="entry name" value="PERIPLASMIC SIGNAL SENSOR AND SIGMA FACTOR ACTIVATOR FECR-RELATED"/>
    <property type="match status" value="1"/>
</dbReference>
<proteinExistence type="predicted"/>
<organism evidence="4 5">
    <name type="scientific">Maribacter luteus</name>
    <dbReference type="NCBI Taxonomy" id="2594478"/>
    <lineage>
        <taxon>Bacteria</taxon>
        <taxon>Pseudomonadati</taxon>
        <taxon>Bacteroidota</taxon>
        <taxon>Flavobacteriia</taxon>
        <taxon>Flavobacteriales</taxon>
        <taxon>Flavobacteriaceae</taxon>
        <taxon>Maribacter</taxon>
    </lineage>
</organism>
<name>A0A6I2MND1_9FLAO</name>
<dbReference type="Proteomes" id="UP000443153">
    <property type="component" value="Unassembled WGS sequence"/>
</dbReference>
<accession>A0A6I2MND1</accession>
<dbReference type="Pfam" id="PF04773">
    <property type="entry name" value="FecR"/>
    <property type="match status" value="1"/>
</dbReference>
<dbReference type="RefSeq" id="WP_154368130.1">
    <property type="nucleotide sequence ID" value="NZ_WKJH01000024.1"/>
</dbReference>
<sequence>MKYVNYILEDFVKDEYFQKWVLDSDAMTNGFWENWLADHPNKRELVEKARRLVLLMDFDNDKLSEKDFDGMWRHIIEKRNDIQKEIRLTQKSKSRVFLKVAAVFVGLVALGIVSYTQGVFDAAPVESVVVQPQITLELEDGTVAVLDETSSKVVTDASGKKVVSQEKNKLQYDKANKESGSLEYNVLTVPYGKKFGIVLSDGSEVYLNSGTKLRYPINFLKDAPRNVYLDGEAYFSVEKDESRPFTVITDDMNTRVYGTEFNMSSYKDENNTSTVLVEGSVSVYKSNNGEAGKPIKIKPGQRAIYNEEAILVEKANINKYIAWKDNKLLFVDDSFDLMLKELERHFNVEIENEYQELGLKKFTGTFENESLEKILEVCQEHTPFEFYKEDGKIIIVNIKPSV</sequence>
<keyword evidence="1" id="KW-0472">Membrane</keyword>
<keyword evidence="1" id="KW-1133">Transmembrane helix</keyword>
<dbReference type="FunFam" id="2.60.120.1440:FF:000001">
    <property type="entry name" value="Putative anti-sigma factor"/>
    <property type="match status" value="1"/>
</dbReference>
<evidence type="ECO:0000259" key="3">
    <source>
        <dbReference type="Pfam" id="PF16344"/>
    </source>
</evidence>
<keyword evidence="1" id="KW-0812">Transmembrane</keyword>
<dbReference type="Gene3D" id="2.60.120.1440">
    <property type="match status" value="1"/>
</dbReference>
<dbReference type="InterPro" id="IPR032508">
    <property type="entry name" value="FecR_C"/>
</dbReference>
<reference evidence="4 5" key="1">
    <citation type="submission" date="2019-11" db="EMBL/GenBank/DDBJ databases">
        <title>Maribacter lutea sp. nov., a marine bacterium isolated from intertidal sand.</title>
        <authorList>
            <person name="Liu A."/>
        </authorList>
    </citation>
    <scope>NUCLEOTIDE SEQUENCE [LARGE SCALE GENOMIC DNA]</scope>
    <source>
        <strain evidence="4 5">RZ05</strain>
    </source>
</reference>
<feature type="domain" description="Protein FecR C-terminal" evidence="3">
    <location>
        <begin position="327"/>
        <end position="395"/>
    </location>
</feature>
<evidence type="ECO:0000313" key="4">
    <source>
        <dbReference type="EMBL" id="MRX65363.1"/>
    </source>
</evidence>
<dbReference type="PANTHER" id="PTHR30273:SF2">
    <property type="entry name" value="PROTEIN FECR"/>
    <property type="match status" value="1"/>
</dbReference>
<protein>
    <submittedName>
        <fullName evidence="4">DUF4974 domain-containing protein</fullName>
    </submittedName>
</protein>
<gene>
    <name evidence="4" type="ORF">GJ691_14480</name>
</gene>
<comment type="caution">
    <text evidence="4">The sequence shown here is derived from an EMBL/GenBank/DDBJ whole genome shotgun (WGS) entry which is preliminary data.</text>
</comment>
<dbReference type="OrthoDB" id="704021at2"/>
<dbReference type="Pfam" id="PF16344">
    <property type="entry name" value="FecR_C"/>
    <property type="match status" value="1"/>
</dbReference>
<evidence type="ECO:0000259" key="2">
    <source>
        <dbReference type="Pfam" id="PF04773"/>
    </source>
</evidence>
<dbReference type="Gene3D" id="3.55.50.30">
    <property type="match status" value="1"/>
</dbReference>
<evidence type="ECO:0000256" key="1">
    <source>
        <dbReference type="SAM" id="Phobius"/>
    </source>
</evidence>
<dbReference type="AlphaFoldDB" id="A0A6I2MND1"/>
<keyword evidence="5" id="KW-1185">Reference proteome</keyword>